<dbReference type="AlphaFoldDB" id="A0A6G9GVE0"/>
<evidence type="ECO:0000256" key="3">
    <source>
        <dbReference type="ARBA" id="ARBA00023163"/>
    </source>
</evidence>
<dbReference type="InterPro" id="IPR009057">
    <property type="entry name" value="Homeodomain-like_sf"/>
</dbReference>
<keyword evidence="7" id="KW-1185">Reference proteome</keyword>
<dbReference type="SUPFAM" id="SSF48498">
    <property type="entry name" value="Tetracyclin repressor-like, C-terminal domain"/>
    <property type="match status" value="1"/>
</dbReference>
<organism evidence="6 7">
    <name type="scientific">Streptomyces liangshanensis</name>
    <dbReference type="NCBI Taxonomy" id="2717324"/>
    <lineage>
        <taxon>Bacteria</taxon>
        <taxon>Bacillati</taxon>
        <taxon>Actinomycetota</taxon>
        <taxon>Actinomycetes</taxon>
        <taxon>Kitasatosporales</taxon>
        <taxon>Streptomycetaceae</taxon>
        <taxon>Streptomyces</taxon>
    </lineage>
</organism>
<dbReference type="PANTHER" id="PTHR47506">
    <property type="entry name" value="TRANSCRIPTIONAL REGULATORY PROTEIN"/>
    <property type="match status" value="1"/>
</dbReference>
<dbReference type="Gene3D" id="1.10.10.60">
    <property type="entry name" value="Homeodomain-like"/>
    <property type="match status" value="1"/>
</dbReference>
<keyword evidence="2 4" id="KW-0238">DNA-binding</keyword>
<sequence length="205" mass="21918">MARPRSFDEQTVLDAAMRQFRLTGYAGTTLDDLSAATGLGRGSLYASFSGKHPLFLRTLTTYAEQGLPTLERSLAGPDESAIDRLRAFLVGSAHSVLDDAERKGCMAGQFAHEVAARDAEAAPVIRDTLRGQQRLVAACAEAAQRGGDLDPSADPMTIGGLVISLTRGFDIMAKAGIDRDTLDAAARQAFTGLPLTPRYRERHPA</sequence>
<dbReference type="SUPFAM" id="SSF46689">
    <property type="entry name" value="Homeodomain-like"/>
    <property type="match status" value="1"/>
</dbReference>
<dbReference type="Pfam" id="PF00440">
    <property type="entry name" value="TetR_N"/>
    <property type="match status" value="1"/>
</dbReference>
<gene>
    <name evidence="6" type="ORF">HA039_05965</name>
</gene>
<feature type="DNA-binding region" description="H-T-H motif" evidence="4">
    <location>
        <begin position="29"/>
        <end position="48"/>
    </location>
</feature>
<evidence type="ECO:0000259" key="5">
    <source>
        <dbReference type="PROSITE" id="PS50977"/>
    </source>
</evidence>
<evidence type="ECO:0000256" key="4">
    <source>
        <dbReference type="PROSITE-ProRule" id="PRU00335"/>
    </source>
</evidence>
<proteinExistence type="predicted"/>
<reference evidence="6 7" key="1">
    <citation type="submission" date="2020-03" db="EMBL/GenBank/DDBJ databases">
        <title>A novel species.</title>
        <authorList>
            <person name="Gao J."/>
        </authorList>
    </citation>
    <scope>NUCLEOTIDE SEQUENCE [LARGE SCALE GENOMIC DNA]</scope>
    <source>
        <strain evidence="6 7">QMT-12</strain>
    </source>
</reference>
<dbReference type="Proteomes" id="UP000501179">
    <property type="component" value="Chromosome"/>
</dbReference>
<feature type="domain" description="HTH tetR-type" evidence="5">
    <location>
        <begin position="6"/>
        <end position="66"/>
    </location>
</feature>
<dbReference type="RefSeq" id="WP_167024822.1">
    <property type="nucleotide sequence ID" value="NZ_CP050177.1"/>
</dbReference>
<accession>A0A6G9GVE0</accession>
<dbReference type="KEGG" id="slia:HA039_05965"/>
<keyword evidence="1" id="KW-0805">Transcription regulation</keyword>
<dbReference type="PANTHER" id="PTHR47506:SF1">
    <property type="entry name" value="HTH-TYPE TRANSCRIPTIONAL REGULATOR YJDC"/>
    <property type="match status" value="1"/>
</dbReference>
<evidence type="ECO:0000313" key="7">
    <source>
        <dbReference type="Proteomes" id="UP000501179"/>
    </source>
</evidence>
<evidence type="ECO:0000313" key="6">
    <source>
        <dbReference type="EMBL" id="QIQ01897.1"/>
    </source>
</evidence>
<dbReference type="InterPro" id="IPR036271">
    <property type="entry name" value="Tet_transcr_reg_TetR-rel_C_sf"/>
</dbReference>
<dbReference type="PROSITE" id="PS50977">
    <property type="entry name" value="HTH_TETR_2"/>
    <property type="match status" value="1"/>
</dbReference>
<dbReference type="InterPro" id="IPR011075">
    <property type="entry name" value="TetR_C"/>
</dbReference>
<dbReference type="GO" id="GO:0003677">
    <property type="term" value="F:DNA binding"/>
    <property type="evidence" value="ECO:0007669"/>
    <property type="project" value="UniProtKB-UniRule"/>
</dbReference>
<dbReference type="Pfam" id="PF16925">
    <property type="entry name" value="TetR_C_13"/>
    <property type="match status" value="1"/>
</dbReference>
<evidence type="ECO:0000256" key="1">
    <source>
        <dbReference type="ARBA" id="ARBA00023015"/>
    </source>
</evidence>
<keyword evidence="3" id="KW-0804">Transcription</keyword>
<evidence type="ECO:0000256" key="2">
    <source>
        <dbReference type="ARBA" id="ARBA00023125"/>
    </source>
</evidence>
<dbReference type="InterPro" id="IPR001647">
    <property type="entry name" value="HTH_TetR"/>
</dbReference>
<dbReference type="EMBL" id="CP050177">
    <property type="protein sequence ID" value="QIQ01897.1"/>
    <property type="molecule type" value="Genomic_DNA"/>
</dbReference>
<dbReference type="Gene3D" id="1.10.357.10">
    <property type="entry name" value="Tetracycline Repressor, domain 2"/>
    <property type="match status" value="1"/>
</dbReference>
<protein>
    <submittedName>
        <fullName evidence="6">TetR/AcrR family transcriptional regulator</fullName>
    </submittedName>
</protein>
<name>A0A6G9GVE0_9ACTN</name>